<keyword evidence="2" id="KW-1185">Reference proteome</keyword>
<dbReference type="PANTHER" id="PTHR11697:SF230">
    <property type="entry name" value="ZINC FINGER, MYM DOMAIN CONTAINING 1"/>
    <property type="match status" value="1"/>
</dbReference>
<proteinExistence type="predicted"/>
<protein>
    <submittedName>
        <fullName evidence="1">Uncharacterized protein</fullName>
    </submittedName>
</protein>
<dbReference type="AlphaFoldDB" id="A0A9R1UVF6"/>
<sequence length="179" mass="21082">MVDILGVTNHLNTTLQRKYQDIVNVMNQVSSSKKAIQEIRDVGWEPLLGNVTLFCNKHDVRIVDMEDEYYDGFSRRRGSQVNNLHHYHVDVFKAVIDMQLQELNHRFNEANTKLLLCIACLCPCESFKAFDLDKLMEMATLYKEEFRTEYDLQVLEVELKNYIKDVREDERFNQLKSIG</sequence>
<dbReference type="Proteomes" id="UP000235145">
    <property type="component" value="Unassembled WGS sequence"/>
</dbReference>
<dbReference type="InterPro" id="IPR055298">
    <property type="entry name" value="AtLOH3-like"/>
</dbReference>
<accession>A0A9R1UVF6</accession>
<name>A0A9R1UVF6_LACSA</name>
<dbReference type="EMBL" id="NBSK02000007">
    <property type="protein sequence ID" value="KAJ0194782.1"/>
    <property type="molecule type" value="Genomic_DNA"/>
</dbReference>
<evidence type="ECO:0000313" key="1">
    <source>
        <dbReference type="EMBL" id="KAJ0194782.1"/>
    </source>
</evidence>
<organism evidence="1 2">
    <name type="scientific">Lactuca sativa</name>
    <name type="common">Garden lettuce</name>
    <dbReference type="NCBI Taxonomy" id="4236"/>
    <lineage>
        <taxon>Eukaryota</taxon>
        <taxon>Viridiplantae</taxon>
        <taxon>Streptophyta</taxon>
        <taxon>Embryophyta</taxon>
        <taxon>Tracheophyta</taxon>
        <taxon>Spermatophyta</taxon>
        <taxon>Magnoliopsida</taxon>
        <taxon>eudicotyledons</taxon>
        <taxon>Gunneridae</taxon>
        <taxon>Pentapetalae</taxon>
        <taxon>asterids</taxon>
        <taxon>campanulids</taxon>
        <taxon>Asterales</taxon>
        <taxon>Asteraceae</taxon>
        <taxon>Cichorioideae</taxon>
        <taxon>Cichorieae</taxon>
        <taxon>Lactucinae</taxon>
        <taxon>Lactuca</taxon>
    </lineage>
</organism>
<reference evidence="1 2" key="1">
    <citation type="journal article" date="2017" name="Nat. Commun.">
        <title>Genome assembly with in vitro proximity ligation data and whole-genome triplication in lettuce.</title>
        <authorList>
            <person name="Reyes-Chin-Wo S."/>
            <person name="Wang Z."/>
            <person name="Yang X."/>
            <person name="Kozik A."/>
            <person name="Arikit S."/>
            <person name="Song C."/>
            <person name="Xia L."/>
            <person name="Froenicke L."/>
            <person name="Lavelle D.O."/>
            <person name="Truco M.J."/>
            <person name="Xia R."/>
            <person name="Zhu S."/>
            <person name="Xu C."/>
            <person name="Xu H."/>
            <person name="Xu X."/>
            <person name="Cox K."/>
            <person name="Korf I."/>
            <person name="Meyers B.C."/>
            <person name="Michelmore R.W."/>
        </authorList>
    </citation>
    <scope>NUCLEOTIDE SEQUENCE [LARGE SCALE GENOMIC DNA]</scope>
    <source>
        <strain evidence="2">cv. Salinas</strain>
        <tissue evidence="1">Seedlings</tissue>
    </source>
</reference>
<evidence type="ECO:0000313" key="2">
    <source>
        <dbReference type="Proteomes" id="UP000235145"/>
    </source>
</evidence>
<dbReference type="PANTHER" id="PTHR11697">
    <property type="entry name" value="GENERAL TRANSCRIPTION FACTOR 2-RELATED ZINC FINGER PROTEIN"/>
    <property type="match status" value="1"/>
</dbReference>
<comment type="caution">
    <text evidence="1">The sequence shown here is derived from an EMBL/GenBank/DDBJ whole genome shotgun (WGS) entry which is preliminary data.</text>
</comment>
<gene>
    <name evidence="1" type="ORF">LSAT_V11C700354190</name>
</gene>